<protein>
    <recommendedName>
        <fullName evidence="2 5">Basal-body rod modification protein FlgD</fullName>
    </recommendedName>
</protein>
<keyword evidence="9" id="KW-1185">Reference proteome</keyword>
<dbReference type="InterPro" id="IPR025965">
    <property type="entry name" value="FlgD/Vpr_Ig-like"/>
</dbReference>
<feature type="domain" description="FlgD/Vpr Ig-like" evidence="6">
    <location>
        <begin position="114"/>
        <end position="186"/>
    </location>
</feature>
<keyword evidence="3 5" id="KW-1005">Bacterial flagellum biogenesis</keyword>
<dbReference type="Pfam" id="PF03963">
    <property type="entry name" value="FlgD"/>
    <property type="match status" value="1"/>
</dbReference>
<dbReference type="Pfam" id="PF13861">
    <property type="entry name" value="FLgD_tudor"/>
    <property type="match status" value="1"/>
</dbReference>
<evidence type="ECO:0000313" key="9">
    <source>
        <dbReference type="Proteomes" id="UP000543030"/>
    </source>
</evidence>
<dbReference type="EMBL" id="JACHHN010000012">
    <property type="protein sequence ID" value="MBB5193616.1"/>
    <property type="molecule type" value="Genomic_DNA"/>
</dbReference>
<accession>A0A840RMW5</accession>
<dbReference type="Pfam" id="PF13860">
    <property type="entry name" value="FlgD_ig"/>
    <property type="match status" value="1"/>
</dbReference>
<comment type="caution">
    <text evidence="8">The sequence shown here is derived from an EMBL/GenBank/DDBJ whole genome shotgun (WGS) entry which is preliminary data.</text>
</comment>
<dbReference type="Gene3D" id="2.60.40.4070">
    <property type="match status" value="1"/>
</dbReference>
<reference evidence="8 9" key="1">
    <citation type="submission" date="2020-08" db="EMBL/GenBank/DDBJ databases">
        <title>Genomic Encyclopedia of Type Strains, Phase IV (KMG-IV): sequencing the most valuable type-strain genomes for metagenomic binning, comparative biology and taxonomic classification.</title>
        <authorList>
            <person name="Goeker M."/>
        </authorList>
    </citation>
    <scope>NUCLEOTIDE SEQUENCE [LARGE SCALE GENOMIC DNA]</scope>
    <source>
        <strain evidence="8 9">DSM 18233</strain>
    </source>
</reference>
<evidence type="ECO:0000259" key="6">
    <source>
        <dbReference type="Pfam" id="PF13860"/>
    </source>
</evidence>
<evidence type="ECO:0000256" key="3">
    <source>
        <dbReference type="ARBA" id="ARBA00022795"/>
    </source>
</evidence>
<name>A0A840RMW5_9NEIS</name>
<dbReference type="InterPro" id="IPR025963">
    <property type="entry name" value="FLgD_Tudor"/>
</dbReference>
<evidence type="ECO:0000313" key="8">
    <source>
        <dbReference type="EMBL" id="MBB5193616.1"/>
    </source>
</evidence>
<dbReference type="AlphaFoldDB" id="A0A840RMW5"/>
<comment type="similarity">
    <text evidence="1 5">Belongs to the FlgD family.</text>
</comment>
<evidence type="ECO:0000256" key="4">
    <source>
        <dbReference type="ARBA" id="ARBA00024746"/>
    </source>
</evidence>
<proteinExistence type="inferred from homology"/>
<sequence length="242" mass="24401">MTTSVNNGSGINFGALNSALSGSSSSSGASGSAQAMQDQFMKLLVAQLQNQDPTNPMDNSQMTSQLAQISTVSGLQQLNSTMSSMSSLFNSSQALQSASLIGKQVMAPTKSWAYDGTNNLQASVSVPAGTTQMQVSVVSLSTGKIVDQMTTTPTAGQANPINWDGTLADGTKAPAGNYAIVAQGVDASGTQTALTVDGWQTASSVILNGSNVQVVLANGTTVNLSDVTQVSGAASTSSSSST</sequence>
<feature type="domain" description="FlgD Tudor-like" evidence="7">
    <location>
        <begin position="92"/>
        <end position="228"/>
    </location>
</feature>
<dbReference type="Gene3D" id="2.30.30.910">
    <property type="match status" value="1"/>
</dbReference>
<keyword evidence="8" id="KW-0969">Cilium</keyword>
<dbReference type="RefSeq" id="WP_184103420.1">
    <property type="nucleotide sequence ID" value="NZ_JACHHN010000012.1"/>
</dbReference>
<comment type="function">
    <text evidence="4 5">Required for flagellar hook formation. May act as a scaffolding protein.</text>
</comment>
<evidence type="ECO:0000256" key="5">
    <source>
        <dbReference type="RuleBase" id="RU362076"/>
    </source>
</evidence>
<keyword evidence="8" id="KW-0282">Flagellum</keyword>
<dbReference type="Proteomes" id="UP000543030">
    <property type="component" value="Unassembled WGS sequence"/>
</dbReference>
<evidence type="ECO:0000256" key="2">
    <source>
        <dbReference type="ARBA" id="ARBA00016013"/>
    </source>
</evidence>
<keyword evidence="8" id="KW-0966">Cell projection</keyword>
<gene>
    <name evidence="8" type="ORF">HNQ50_004374</name>
</gene>
<dbReference type="InterPro" id="IPR005648">
    <property type="entry name" value="FlgD"/>
</dbReference>
<evidence type="ECO:0000259" key="7">
    <source>
        <dbReference type="Pfam" id="PF13861"/>
    </source>
</evidence>
<organism evidence="8 9">
    <name type="scientific">Silvimonas terrae</name>
    <dbReference type="NCBI Taxonomy" id="300266"/>
    <lineage>
        <taxon>Bacteria</taxon>
        <taxon>Pseudomonadati</taxon>
        <taxon>Pseudomonadota</taxon>
        <taxon>Betaproteobacteria</taxon>
        <taxon>Neisseriales</taxon>
        <taxon>Chitinibacteraceae</taxon>
        <taxon>Silvimonas</taxon>
    </lineage>
</organism>
<dbReference type="GO" id="GO:0044781">
    <property type="term" value="P:bacterial-type flagellum organization"/>
    <property type="evidence" value="ECO:0007669"/>
    <property type="project" value="UniProtKB-UniRule"/>
</dbReference>
<evidence type="ECO:0000256" key="1">
    <source>
        <dbReference type="ARBA" id="ARBA00010577"/>
    </source>
</evidence>